<organism evidence="2 3">
    <name type="scientific">Hymenoscyphus albidus</name>
    <dbReference type="NCBI Taxonomy" id="595503"/>
    <lineage>
        <taxon>Eukaryota</taxon>
        <taxon>Fungi</taxon>
        <taxon>Dikarya</taxon>
        <taxon>Ascomycota</taxon>
        <taxon>Pezizomycotina</taxon>
        <taxon>Leotiomycetes</taxon>
        <taxon>Helotiales</taxon>
        <taxon>Helotiaceae</taxon>
        <taxon>Hymenoscyphus</taxon>
    </lineage>
</organism>
<proteinExistence type="predicted"/>
<evidence type="ECO:0000313" key="2">
    <source>
        <dbReference type="EMBL" id="CAG8982654.1"/>
    </source>
</evidence>
<protein>
    <submittedName>
        <fullName evidence="2">Uncharacterized protein</fullName>
    </submittedName>
</protein>
<feature type="region of interest" description="Disordered" evidence="1">
    <location>
        <begin position="1"/>
        <end position="25"/>
    </location>
</feature>
<dbReference type="OrthoDB" id="10303619at2759"/>
<dbReference type="Proteomes" id="UP000701801">
    <property type="component" value="Unassembled WGS sequence"/>
</dbReference>
<evidence type="ECO:0000313" key="3">
    <source>
        <dbReference type="Proteomes" id="UP000701801"/>
    </source>
</evidence>
<keyword evidence="3" id="KW-1185">Reference proteome</keyword>
<gene>
    <name evidence="2" type="ORF">HYALB_00006052</name>
</gene>
<reference evidence="2" key="1">
    <citation type="submission" date="2021-07" db="EMBL/GenBank/DDBJ databases">
        <authorList>
            <person name="Durling M."/>
        </authorList>
    </citation>
    <scope>NUCLEOTIDE SEQUENCE</scope>
</reference>
<dbReference type="EMBL" id="CAJVRM010000673">
    <property type="protein sequence ID" value="CAG8982654.1"/>
    <property type="molecule type" value="Genomic_DNA"/>
</dbReference>
<feature type="region of interest" description="Disordered" evidence="1">
    <location>
        <begin position="39"/>
        <end position="94"/>
    </location>
</feature>
<evidence type="ECO:0000256" key="1">
    <source>
        <dbReference type="SAM" id="MobiDB-lite"/>
    </source>
</evidence>
<dbReference type="AlphaFoldDB" id="A0A9N9LX01"/>
<sequence>MTTQTSEISHNDLAMAPSTPVPLFPATPQAEVGVLMLLERGEATDQPTPSPQGLMPANHEAEMGSAPGRATATQSSRAKQMKENPMECRILPTS</sequence>
<accession>A0A9N9LX01</accession>
<name>A0A9N9LX01_9HELO</name>
<comment type="caution">
    <text evidence="2">The sequence shown here is derived from an EMBL/GenBank/DDBJ whole genome shotgun (WGS) entry which is preliminary data.</text>
</comment>